<sequence>MKNKKIINIILGIFIILFSGLLIVFIMVKGSSDLEMTLLGMYILGYPVFTLIASIVLQLLIKKKVIVLSIIFVCYLIPTLTALAYFNSSCLPYCFIYTLIGLIGTFIADFILKRRKKIIT</sequence>
<keyword evidence="1" id="KW-0472">Membrane</keyword>
<dbReference type="AlphaFoldDB" id="A0A1J0GGG4"/>
<proteinExistence type="predicted"/>
<organism evidence="2 3">
    <name type="scientific">Clostridium estertheticum subsp. estertheticum</name>
    <dbReference type="NCBI Taxonomy" id="1552"/>
    <lineage>
        <taxon>Bacteria</taxon>
        <taxon>Bacillati</taxon>
        <taxon>Bacillota</taxon>
        <taxon>Clostridia</taxon>
        <taxon>Eubacteriales</taxon>
        <taxon>Clostridiaceae</taxon>
        <taxon>Clostridium</taxon>
    </lineage>
</organism>
<feature type="transmembrane region" description="Helical" evidence="1">
    <location>
        <begin position="92"/>
        <end position="112"/>
    </location>
</feature>
<evidence type="ECO:0000256" key="1">
    <source>
        <dbReference type="SAM" id="Phobius"/>
    </source>
</evidence>
<keyword evidence="3" id="KW-1185">Reference proteome</keyword>
<name>A0A1J0GGG4_9CLOT</name>
<dbReference type="OrthoDB" id="2970135at2"/>
<keyword evidence="1" id="KW-0812">Transmembrane</keyword>
<protein>
    <recommendedName>
        <fullName evidence="4">DUF2651 domain-containing protein</fullName>
    </recommendedName>
</protein>
<feature type="transmembrane region" description="Helical" evidence="1">
    <location>
        <begin position="65"/>
        <end position="86"/>
    </location>
</feature>
<reference evidence="3" key="1">
    <citation type="journal article" date="2016" name="Front. Microbiol.">
        <title>Complete Genome Sequence of Clostridium estertheticum DSM 8809, a Microbe Identified in Spoiled Vacuum Packed Beef.</title>
        <authorList>
            <person name="Yu Z."/>
            <person name="Gunn L."/>
            <person name="Brennan E."/>
            <person name="Reid R."/>
            <person name="Wall P.G."/>
            <person name="Gaora O.P."/>
            <person name="Hurley D."/>
            <person name="Bolton D."/>
            <person name="Fanning S."/>
        </authorList>
    </citation>
    <scope>NUCLEOTIDE SEQUENCE [LARGE SCALE GENOMIC DNA]</scope>
    <source>
        <strain evidence="3">DSM 8809</strain>
    </source>
</reference>
<evidence type="ECO:0000313" key="2">
    <source>
        <dbReference type="EMBL" id="APC39998.1"/>
    </source>
</evidence>
<feature type="transmembrane region" description="Helical" evidence="1">
    <location>
        <begin position="39"/>
        <end position="60"/>
    </location>
</feature>
<dbReference type="EMBL" id="CP015756">
    <property type="protein sequence ID" value="APC39998.1"/>
    <property type="molecule type" value="Genomic_DNA"/>
</dbReference>
<evidence type="ECO:0000313" key="3">
    <source>
        <dbReference type="Proteomes" id="UP000182569"/>
    </source>
</evidence>
<evidence type="ECO:0008006" key="4">
    <source>
        <dbReference type="Google" id="ProtNLM"/>
    </source>
</evidence>
<dbReference type="RefSeq" id="WP_071612292.1">
    <property type="nucleotide sequence ID" value="NZ_CP015756.1"/>
</dbReference>
<keyword evidence="1" id="KW-1133">Transmembrane helix</keyword>
<feature type="transmembrane region" description="Helical" evidence="1">
    <location>
        <begin position="7"/>
        <end position="27"/>
    </location>
</feature>
<gene>
    <name evidence="2" type="ORF">A7L45_07930</name>
</gene>
<dbReference type="Proteomes" id="UP000182569">
    <property type="component" value="Chromosome"/>
</dbReference>
<accession>A0A1J0GGG4</accession>
<dbReference type="KEGG" id="ceu:A7L45_07930"/>